<keyword evidence="2 5" id="KW-0238">DNA-binding</keyword>
<keyword evidence="3" id="KW-0804">Transcription</keyword>
<evidence type="ECO:0000256" key="2">
    <source>
        <dbReference type="ARBA" id="ARBA00023125"/>
    </source>
</evidence>
<keyword evidence="1" id="KW-0805">Transcription regulation</keyword>
<evidence type="ECO:0000313" key="5">
    <source>
        <dbReference type="EMBL" id="NYI97919.1"/>
    </source>
</evidence>
<dbReference type="InterPro" id="IPR036388">
    <property type="entry name" value="WH-like_DNA-bd_sf"/>
</dbReference>
<dbReference type="PANTHER" id="PTHR38465:SF2">
    <property type="entry name" value="HTH-TYPE TRANSCRIPTIONAL REGULATOR MMPR5"/>
    <property type="match status" value="1"/>
</dbReference>
<dbReference type="InterPro" id="IPR011991">
    <property type="entry name" value="ArsR-like_HTH"/>
</dbReference>
<gene>
    <name evidence="5" type="ORF">HNR12_004196</name>
</gene>
<reference evidence="5 6" key="1">
    <citation type="submission" date="2020-07" db="EMBL/GenBank/DDBJ databases">
        <title>Sequencing the genomes of 1000 actinobacteria strains.</title>
        <authorList>
            <person name="Klenk H.-P."/>
        </authorList>
    </citation>
    <scope>NUCLEOTIDE SEQUENCE [LARGE SCALE GENOMIC DNA]</scope>
    <source>
        <strain evidence="5 6">DSM 45927</strain>
    </source>
</reference>
<dbReference type="Pfam" id="PF12802">
    <property type="entry name" value="MarR_2"/>
    <property type="match status" value="1"/>
</dbReference>
<dbReference type="Proteomes" id="UP000575985">
    <property type="component" value="Unassembled WGS sequence"/>
</dbReference>
<proteinExistence type="predicted"/>
<comment type="caution">
    <text evidence="5">The sequence shown here is derived from an EMBL/GenBank/DDBJ whole genome shotgun (WGS) entry which is preliminary data.</text>
</comment>
<keyword evidence="6" id="KW-1185">Reference proteome</keyword>
<organism evidence="5 6">
    <name type="scientific">Streptomonospora nanhaiensis</name>
    <dbReference type="NCBI Taxonomy" id="1323731"/>
    <lineage>
        <taxon>Bacteria</taxon>
        <taxon>Bacillati</taxon>
        <taxon>Actinomycetota</taxon>
        <taxon>Actinomycetes</taxon>
        <taxon>Streptosporangiales</taxon>
        <taxon>Nocardiopsidaceae</taxon>
        <taxon>Streptomonospora</taxon>
    </lineage>
</organism>
<evidence type="ECO:0000256" key="1">
    <source>
        <dbReference type="ARBA" id="ARBA00023015"/>
    </source>
</evidence>
<evidence type="ECO:0000259" key="4">
    <source>
        <dbReference type="Pfam" id="PF12802"/>
    </source>
</evidence>
<dbReference type="GO" id="GO:0003700">
    <property type="term" value="F:DNA-binding transcription factor activity"/>
    <property type="evidence" value="ECO:0007669"/>
    <property type="project" value="InterPro"/>
</dbReference>
<dbReference type="InterPro" id="IPR052362">
    <property type="entry name" value="HTH-GbsR_regulator"/>
</dbReference>
<evidence type="ECO:0000256" key="3">
    <source>
        <dbReference type="ARBA" id="ARBA00023163"/>
    </source>
</evidence>
<dbReference type="PANTHER" id="PTHR38465">
    <property type="entry name" value="HTH-TYPE TRANSCRIPTIONAL REGULATOR MJ1563-RELATED"/>
    <property type="match status" value="1"/>
</dbReference>
<dbReference type="InterPro" id="IPR036390">
    <property type="entry name" value="WH_DNA-bd_sf"/>
</dbReference>
<sequence length="160" mass="18106">MSGMPPEEAELVNRIGLFFEMVGAPRTMGRIYGRLMVCDPPEQSLTELAEALDMSKASISTAVRPMQEGGLVERLPTPGRRHRYRITPGGFTQVLGGQLARMRLGAEAAEFGLSVVGEDRPEQRDRLADLRDFCEFCATVVNEDFMRRWDEYRAHRRSTR</sequence>
<accession>A0A853BQF9</accession>
<dbReference type="EMBL" id="JACCFO010000001">
    <property type="protein sequence ID" value="NYI97919.1"/>
    <property type="molecule type" value="Genomic_DNA"/>
</dbReference>
<dbReference type="InterPro" id="IPR000835">
    <property type="entry name" value="HTH_MarR-typ"/>
</dbReference>
<dbReference type="CDD" id="cd00090">
    <property type="entry name" value="HTH_ARSR"/>
    <property type="match status" value="1"/>
</dbReference>
<dbReference type="RefSeq" id="WP_217781435.1">
    <property type="nucleotide sequence ID" value="NZ_JACCFO010000001.1"/>
</dbReference>
<dbReference type="GO" id="GO:0003677">
    <property type="term" value="F:DNA binding"/>
    <property type="evidence" value="ECO:0007669"/>
    <property type="project" value="UniProtKB-KW"/>
</dbReference>
<name>A0A853BQF9_9ACTN</name>
<protein>
    <submittedName>
        <fullName evidence="5">DNA-binding transcriptional ArsR family regulator</fullName>
    </submittedName>
</protein>
<dbReference type="Gene3D" id="1.10.287.160">
    <property type="entry name" value="HR1 repeat"/>
    <property type="match status" value="1"/>
</dbReference>
<dbReference type="Gene3D" id="1.10.10.10">
    <property type="entry name" value="Winged helix-like DNA-binding domain superfamily/Winged helix DNA-binding domain"/>
    <property type="match status" value="1"/>
</dbReference>
<evidence type="ECO:0000313" key="6">
    <source>
        <dbReference type="Proteomes" id="UP000575985"/>
    </source>
</evidence>
<dbReference type="SUPFAM" id="SSF46785">
    <property type="entry name" value="Winged helix' DNA-binding domain"/>
    <property type="match status" value="1"/>
</dbReference>
<feature type="domain" description="HTH marR-type" evidence="4">
    <location>
        <begin position="43"/>
        <end position="79"/>
    </location>
</feature>
<dbReference type="AlphaFoldDB" id="A0A853BQF9"/>